<name>A0A433XFR1_9HYPH</name>
<keyword evidence="1" id="KW-0472">Membrane</keyword>
<gene>
    <name evidence="2" type="ORF">EMQ25_07345</name>
</gene>
<evidence type="ECO:0000313" key="2">
    <source>
        <dbReference type="EMBL" id="RUT32939.1"/>
    </source>
</evidence>
<feature type="transmembrane region" description="Helical" evidence="1">
    <location>
        <begin position="62"/>
        <end position="83"/>
    </location>
</feature>
<organism evidence="2 3">
    <name type="scientific">Arsenicitalea aurantiaca</name>
    <dbReference type="NCBI Taxonomy" id="1783274"/>
    <lineage>
        <taxon>Bacteria</taxon>
        <taxon>Pseudomonadati</taxon>
        <taxon>Pseudomonadota</taxon>
        <taxon>Alphaproteobacteria</taxon>
        <taxon>Hyphomicrobiales</taxon>
        <taxon>Devosiaceae</taxon>
        <taxon>Arsenicitalea</taxon>
    </lineage>
</organism>
<accession>A0A433XFR1</accession>
<keyword evidence="1" id="KW-1133">Transmembrane helix</keyword>
<dbReference type="Pfam" id="PF06170">
    <property type="entry name" value="DUF983"/>
    <property type="match status" value="1"/>
</dbReference>
<dbReference type="OrthoDB" id="9799456at2"/>
<dbReference type="AlphaFoldDB" id="A0A433XFR1"/>
<dbReference type="RefSeq" id="WP_127187896.1">
    <property type="nucleotide sequence ID" value="NZ_RZNJ01000002.1"/>
</dbReference>
<sequence>MGYQVKTLEERPLGQAMWRGTLCKCPNCGEGKMFRAYLKVNDACPECGEELHHHRADDGPPYIAIMIVGHILIFIMLHLELVMQVNPLVYLYTLVPLAVVMPLAMLPSIKGFLVGLQWANRMHGFDPDHRDPALPDPR</sequence>
<evidence type="ECO:0000313" key="3">
    <source>
        <dbReference type="Proteomes" id="UP000281547"/>
    </source>
</evidence>
<keyword evidence="3" id="KW-1185">Reference proteome</keyword>
<protein>
    <submittedName>
        <fullName evidence="2">DUF983 domain-containing protein</fullName>
    </submittedName>
</protein>
<comment type="caution">
    <text evidence="2">The sequence shown here is derived from an EMBL/GenBank/DDBJ whole genome shotgun (WGS) entry which is preliminary data.</text>
</comment>
<keyword evidence="1" id="KW-0812">Transmembrane</keyword>
<feature type="transmembrane region" description="Helical" evidence="1">
    <location>
        <begin position="89"/>
        <end position="113"/>
    </location>
</feature>
<dbReference type="Proteomes" id="UP000281547">
    <property type="component" value="Unassembled WGS sequence"/>
</dbReference>
<evidence type="ECO:0000256" key="1">
    <source>
        <dbReference type="SAM" id="Phobius"/>
    </source>
</evidence>
<dbReference type="InterPro" id="IPR009325">
    <property type="entry name" value="DUF983"/>
</dbReference>
<dbReference type="EMBL" id="RZNJ01000002">
    <property type="protein sequence ID" value="RUT32939.1"/>
    <property type="molecule type" value="Genomic_DNA"/>
</dbReference>
<proteinExistence type="predicted"/>
<reference evidence="2 3" key="1">
    <citation type="journal article" date="2016" name="Int. J. Syst. Evol. Microbiol.">
        <title>Arsenicitalea aurantiaca gen. nov., sp. nov., a new member of the family Hyphomicrobiaceae, isolated from high-arsenic sediment.</title>
        <authorList>
            <person name="Mu Y."/>
            <person name="Zhou L."/>
            <person name="Zeng X.C."/>
            <person name="Liu L."/>
            <person name="Pan Y."/>
            <person name="Chen X."/>
            <person name="Wang J."/>
            <person name="Li S."/>
            <person name="Li W.J."/>
            <person name="Wang Y."/>
        </authorList>
    </citation>
    <scope>NUCLEOTIDE SEQUENCE [LARGE SCALE GENOMIC DNA]</scope>
    <source>
        <strain evidence="2 3">42-50</strain>
    </source>
</reference>